<accession>A0A1V4K1W3</accession>
<dbReference type="AlphaFoldDB" id="A0A1V4K1W3"/>
<evidence type="ECO:0000313" key="2">
    <source>
        <dbReference type="Proteomes" id="UP000190648"/>
    </source>
</evidence>
<name>A0A1V4K1W3_PATFA</name>
<dbReference type="EMBL" id="LSYS01005191">
    <property type="protein sequence ID" value="OPJ78355.1"/>
    <property type="molecule type" value="Genomic_DNA"/>
</dbReference>
<sequence length="84" mass="9524">MGAARAMWERGIPVGLRGRRETRDARNLWVRMDPGQNEGHGRRRGSGDTAREVLRAGGACLCRRALLGNRRLPARRFRQNGEEK</sequence>
<protein>
    <submittedName>
        <fullName evidence="1">Uncharacterized protein</fullName>
    </submittedName>
</protein>
<evidence type="ECO:0000313" key="1">
    <source>
        <dbReference type="EMBL" id="OPJ78355.1"/>
    </source>
</evidence>
<gene>
    <name evidence="1" type="ORF">AV530_015296</name>
</gene>
<keyword evidence="2" id="KW-1185">Reference proteome</keyword>
<organism evidence="1 2">
    <name type="scientific">Patagioenas fasciata monilis</name>
    <dbReference type="NCBI Taxonomy" id="372326"/>
    <lineage>
        <taxon>Eukaryota</taxon>
        <taxon>Metazoa</taxon>
        <taxon>Chordata</taxon>
        <taxon>Craniata</taxon>
        <taxon>Vertebrata</taxon>
        <taxon>Euteleostomi</taxon>
        <taxon>Archelosauria</taxon>
        <taxon>Archosauria</taxon>
        <taxon>Dinosauria</taxon>
        <taxon>Saurischia</taxon>
        <taxon>Theropoda</taxon>
        <taxon>Coelurosauria</taxon>
        <taxon>Aves</taxon>
        <taxon>Neognathae</taxon>
        <taxon>Neoaves</taxon>
        <taxon>Columbimorphae</taxon>
        <taxon>Columbiformes</taxon>
        <taxon>Columbidae</taxon>
        <taxon>Patagioenas</taxon>
    </lineage>
</organism>
<proteinExistence type="predicted"/>
<reference evidence="1 2" key="1">
    <citation type="submission" date="2016-02" db="EMBL/GenBank/DDBJ databases">
        <title>Band-tailed pigeon sequencing and assembly.</title>
        <authorList>
            <person name="Soares A.E."/>
            <person name="Novak B.J."/>
            <person name="Rice E.S."/>
            <person name="O'Connell B."/>
            <person name="Chang D."/>
            <person name="Weber S."/>
            <person name="Shapiro B."/>
        </authorList>
    </citation>
    <scope>NUCLEOTIDE SEQUENCE [LARGE SCALE GENOMIC DNA]</scope>
    <source>
        <strain evidence="1">BTP2013</strain>
        <tissue evidence="1">Blood</tissue>
    </source>
</reference>
<comment type="caution">
    <text evidence="1">The sequence shown here is derived from an EMBL/GenBank/DDBJ whole genome shotgun (WGS) entry which is preliminary data.</text>
</comment>
<dbReference type="Proteomes" id="UP000190648">
    <property type="component" value="Unassembled WGS sequence"/>
</dbReference>